<proteinExistence type="predicted"/>
<protein>
    <submittedName>
        <fullName evidence="1">Uncharacterized protein</fullName>
    </submittedName>
</protein>
<keyword evidence="2" id="KW-1185">Reference proteome</keyword>
<evidence type="ECO:0000313" key="2">
    <source>
        <dbReference type="Proteomes" id="UP000233365"/>
    </source>
</evidence>
<organism evidence="1 2">
    <name type="scientific">Thalassospira povalilytica</name>
    <dbReference type="NCBI Taxonomy" id="732237"/>
    <lineage>
        <taxon>Bacteria</taxon>
        <taxon>Pseudomonadati</taxon>
        <taxon>Pseudomonadota</taxon>
        <taxon>Alphaproteobacteria</taxon>
        <taxon>Rhodospirillales</taxon>
        <taxon>Thalassospiraceae</taxon>
        <taxon>Thalassospira</taxon>
    </lineage>
</organism>
<dbReference type="EMBL" id="PGTS01000006">
    <property type="protein sequence ID" value="PKR48149.1"/>
    <property type="molecule type" value="Genomic_DNA"/>
</dbReference>
<gene>
    <name evidence="1" type="ORF">CU041_15620</name>
</gene>
<name>A0ABX4R545_9PROT</name>
<evidence type="ECO:0000313" key="1">
    <source>
        <dbReference type="EMBL" id="PKR48149.1"/>
    </source>
</evidence>
<sequence>MRINVLEGCNRVKILPLVIFFVAWVHSGAAVSKVYYVDLEGNISEKENLLVADHAPIDVVSILDVGTNISEIYKINEKYRGYFNFINPGEVVPVYAIVFSIQSEDEIIDSMISSGRATNELFYNHDYVDNHSDCIIRVIYNENRFVYSFNMFVFDGSYSSYDSCLSEFYETFQGFKYIED</sequence>
<comment type="caution">
    <text evidence="1">The sequence shown here is derived from an EMBL/GenBank/DDBJ whole genome shotgun (WGS) entry which is preliminary data.</text>
</comment>
<accession>A0ABX4R545</accession>
<reference evidence="1 2" key="1">
    <citation type="submission" date="2017-11" db="EMBL/GenBank/DDBJ databases">
        <title>Biodiversity and function of Thalassospira species in the particle-attached aromatic-hydrocarbon-degrading consortia from the surface seawater of the China South Sea.</title>
        <authorList>
            <person name="Dong C."/>
            <person name="Liu R."/>
            <person name="Shao Z."/>
        </authorList>
    </citation>
    <scope>NUCLEOTIDE SEQUENCE [LARGE SCALE GENOMIC DNA]</scope>
    <source>
        <strain evidence="1 2">139Z-12</strain>
    </source>
</reference>
<dbReference type="Proteomes" id="UP000233365">
    <property type="component" value="Unassembled WGS sequence"/>
</dbReference>